<dbReference type="KEGG" id="fli:Fleli_0635"/>
<dbReference type="EMBL" id="CP003345">
    <property type="protein sequence ID" value="AFM03099.1"/>
    <property type="molecule type" value="Genomic_DNA"/>
</dbReference>
<protein>
    <submittedName>
        <fullName evidence="2">Uncharacterized protein</fullName>
    </submittedName>
</protein>
<gene>
    <name evidence="2" type="ordered locus">Fleli_0635</name>
</gene>
<keyword evidence="1" id="KW-0472">Membrane</keyword>
<keyword evidence="1" id="KW-1133">Transmembrane helix</keyword>
<feature type="transmembrane region" description="Helical" evidence="1">
    <location>
        <begin position="60"/>
        <end position="82"/>
    </location>
</feature>
<dbReference type="Proteomes" id="UP000006054">
    <property type="component" value="Chromosome"/>
</dbReference>
<feature type="transmembrane region" description="Helical" evidence="1">
    <location>
        <begin position="88"/>
        <end position="113"/>
    </location>
</feature>
<feature type="transmembrane region" description="Helical" evidence="1">
    <location>
        <begin position="134"/>
        <end position="159"/>
    </location>
</feature>
<proteinExistence type="predicted"/>
<dbReference type="STRING" id="880071.Fleli_0635"/>
<evidence type="ECO:0000313" key="2">
    <source>
        <dbReference type="EMBL" id="AFM03099.1"/>
    </source>
</evidence>
<dbReference type="RefSeq" id="WP_014796558.1">
    <property type="nucleotide sequence ID" value="NC_018018.1"/>
</dbReference>
<dbReference type="PATRIC" id="fig|880071.3.peg.602"/>
<keyword evidence="1" id="KW-0812">Transmembrane</keyword>
<feature type="transmembrane region" description="Helical" evidence="1">
    <location>
        <begin position="217"/>
        <end position="235"/>
    </location>
</feature>
<name>I4AGL4_BERLS</name>
<dbReference type="AlphaFoldDB" id="I4AGL4"/>
<reference evidence="3" key="1">
    <citation type="submission" date="2012-06" db="EMBL/GenBank/DDBJ databases">
        <title>The complete genome of Flexibacter litoralis DSM 6794.</title>
        <authorList>
            <person name="Lucas S."/>
            <person name="Copeland A."/>
            <person name="Lapidus A."/>
            <person name="Glavina del Rio T."/>
            <person name="Dalin E."/>
            <person name="Tice H."/>
            <person name="Bruce D."/>
            <person name="Goodwin L."/>
            <person name="Pitluck S."/>
            <person name="Peters L."/>
            <person name="Ovchinnikova G."/>
            <person name="Lu M."/>
            <person name="Kyrpides N."/>
            <person name="Mavromatis K."/>
            <person name="Ivanova N."/>
            <person name="Brettin T."/>
            <person name="Detter J.C."/>
            <person name="Han C."/>
            <person name="Larimer F."/>
            <person name="Land M."/>
            <person name="Hauser L."/>
            <person name="Markowitz V."/>
            <person name="Cheng J.-F."/>
            <person name="Hugenholtz P."/>
            <person name="Woyke T."/>
            <person name="Wu D."/>
            <person name="Spring S."/>
            <person name="Lang E."/>
            <person name="Kopitz M."/>
            <person name="Brambilla E."/>
            <person name="Klenk H.-P."/>
            <person name="Eisen J.A."/>
        </authorList>
    </citation>
    <scope>NUCLEOTIDE SEQUENCE [LARGE SCALE GENOMIC DNA]</scope>
    <source>
        <strain evidence="3">ATCC 23117 / DSM 6794 / NBRC 15988 / NCIMB 1366 / Sio-4</strain>
    </source>
</reference>
<feature type="transmembrane region" description="Helical" evidence="1">
    <location>
        <begin position="241"/>
        <end position="263"/>
    </location>
</feature>
<dbReference type="OrthoDB" id="825622at2"/>
<organism evidence="2 3">
    <name type="scientific">Bernardetia litoralis (strain ATCC 23117 / DSM 6794 / NBRC 15988 / NCIMB 1366 / Fx l1 / Sio-4)</name>
    <name type="common">Flexibacter litoralis</name>
    <dbReference type="NCBI Taxonomy" id="880071"/>
    <lineage>
        <taxon>Bacteria</taxon>
        <taxon>Pseudomonadati</taxon>
        <taxon>Bacteroidota</taxon>
        <taxon>Cytophagia</taxon>
        <taxon>Cytophagales</taxon>
        <taxon>Bernardetiaceae</taxon>
        <taxon>Bernardetia</taxon>
    </lineage>
</organism>
<evidence type="ECO:0000313" key="3">
    <source>
        <dbReference type="Proteomes" id="UP000006054"/>
    </source>
</evidence>
<dbReference type="HOGENOM" id="CLU_958940_0_0_10"/>
<feature type="transmembrane region" description="Helical" evidence="1">
    <location>
        <begin position="179"/>
        <end position="205"/>
    </location>
</feature>
<evidence type="ECO:0000256" key="1">
    <source>
        <dbReference type="SAM" id="Phobius"/>
    </source>
</evidence>
<sequence>MENQQDDFFYTEDNLPQPQQDFGFTPTDEFANIRTQGYSVEFGDTFSSSWDFMKPFLGQLVAYTLLCAFSYLALTFIIPQIVSFMNSSIGYVVGAIVNLTVISALLAGFYSYFEKIYNKDKFSFQNLFDGFEYIGQLALYQLVFVIILILPSLLIIFALDTFSAFNPNFKSLDADLLSYGLIGIPSILIFTFYIFTPILIVLAKMNFWSAMEMSRKLVLANFTGVLGFVIGFTLLNILGLLFIGLGTLITIPFTFAATFILYVKLVKKNGASTNFSGDFYTDENAPLDAF</sequence>
<accession>I4AGL4</accession>
<keyword evidence="3" id="KW-1185">Reference proteome</keyword>
<dbReference type="eggNOG" id="COG5523">
    <property type="taxonomic scope" value="Bacteria"/>
</dbReference>